<proteinExistence type="predicted"/>
<organism evidence="2 3">
    <name type="scientific">Oceanibaculum indicum</name>
    <dbReference type="NCBI Taxonomy" id="526216"/>
    <lineage>
        <taxon>Bacteria</taxon>
        <taxon>Pseudomonadati</taxon>
        <taxon>Pseudomonadota</taxon>
        <taxon>Alphaproteobacteria</taxon>
        <taxon>Rhodospirillales</taxon>
        <taxon>Oceanibaculaceae</taxon>
        <taxon>Oceanibaculum</taxon>
    </lineage>
</organism>
<dbReference type="RefSeq" id="WP_008945920.1">
    <property type="nucleotide sequence ID" value="NZ_RBIG01000002.1"/>
</dbReference>
<dbReference type="Proteomes" id="UP000277424">
    <property type="component" value="Unassembled WGS sequence"/>
</dbReference>
<name>A0A420WFY9_9PROT</name>
<sequence>MSGNNATDLKPEILKLFAFTQKIRRELAAIRKPGEDTDHFNSMSQELDAIVAATEDATNTILESVEAIDAIAQEIRDMAPDNKPMTKKLDAIGDRIGAVFEACTFQDITGQRVSKVVTSLKFIDEKLNTMVSLWGKDELARLSKEIGEDAREGDAALLNGPQLKGKGVSQDDIDRLFD</sequence>
<feature type="region of interest" description="Disordered" evidence="1">
    <location>
        <begin position="153"/>
        <end position="178"/>
    </location>
</feature>
<accession>A0A420WFY9</accession>
<dbReference type="InterPro" id="IPR007439">
    <property type="entry name" value="Chemotax_Pase_CheZ"/>
</dbReference>
<dbReference type="OrthoDB" id="7269965at2"/>
<dbReference type="GO" id="GO:0003824">
    <property type="term" value="F:catalytic activity"/>
    <property type="evidence" value="ECO:0007669"/>
    <property type="project" value="InterPro"/>
</dbReference>
<reference evidence="2 3" key="1">
    <citation type="submission" date="2018-10" db="EMBL/GenBank/DDBJ databases">
        <title>Comparative analysis of microorganisms from saline springs in Andes Mountain Range, Colombia.</title>
        <authorList>
            <person name="Rubin E."/>
        </authorList>
    </citation>
    <scope>NUCLEOTIDE SEQUENCE [LARGE SCALE GENOMIC DNA]</scope>
    <source>
        <strain evidence="2 3">USBA 36</strain>
    </source>
</reference>
<evidence type="ECO:0000313" key="3">
    <source>
        <dbReference type="Proteomes" id="UP000277424"/>
    </source>
</evidence>
<gene>
    <name evidence="2" type="ORF">BCL74_1835</name>
</gene>
<dbReference type="GO" id="GO:0009288">
    <property type="term" value="C:bacterial-type flagellum"/>
    <property type="evidence" value="ECO:0007669"/>
    <property type="project" value="InterPro"/>
</dbReference>
<dbReference type="Gene3D" id="1.10.287.500">
    <property type="entry name" value="Helix hairpin bin"/>
    <property type="match status" value="1"/>
</dbReference>
<comment type="caution">
    <text evidence="2">The sequence shown here is derived from an EMBL/GenBank/DDBJ whole genome shotgun (WGS) entry which is preliminary data.</text>
</comment>
<evidence type="ECO:0000313" key="2">
    <source>
        <dbReference type="EMBL" id="RKQ69901.1"/>
    </source>
</evidence>
<dbReference type="Pfam" id="PF04344">
    <property type="entry name" value="CheZ"/>
    <property type="match status" value="1"/>
</dbReference>
<dbReference type="GO" id="GO:0050920">
    <property type="term" value="P:regulation of chemotaxis"/>
    <property type="evidence" value="ECO:0007669"/>
    <property type="project" value="InterPro"/>
</dbReference>
<protein>
    <submittedName>
        <fullName evidence="2">Chemotaxis protein CheZ</fullName>
    </submittedName>
</protein>
<evidence type="ECO:0000256" key="1">
    <source>
        <dbReference type="SAM" id="MobiDB-lite"/>
    </source>
</evidence>
<dbReference type="AlphaFoldDB" id="A0A420WFY9"/>
<dbReference type="SUPFAM" id="SSF75708">
    <property type="entry name" value="Chemotaxis phosphatase CheZ"/>
    <property type="match status" value="1"/>
</dbReference>
<dbReference type="EMBL" id="RBIG01000002">
    <property type="protein sequence ID" value="RKQ69901.1"/>
    <property type="molecule type" value="Genomic_DNA"/>
</dbReference>